<dbReference type="InterPro" id="IPR036890">
    <property type="entry name" value="HATPase_C_sf"/>
</dbReference>
<dbReference type="Gene3D" id="3.30.565.10">
    <property type="entry name" value="Histidine kinase-like ATPase, C-terminal domain"/>
    <property type="match status" value="1"/>
</dbReference>
<keyword evidence="1" id="KW-0472">Membrane</keyword>
<comment type="caution">
    <text evidence="3">The sequence shown here is derived from an EMBL/GenBank/DDBJ whole genome shotgun (WGS) entry which is preliminary data.</text>
</comment>
<keyword evidence="3" id="KW-0808">Transferase</keyword>
<evidence type="ECO:0000313" key="4">
    <source>
        <dbReference type="Proteomes" id="UP000320811"/>
    </source>
</evidence>
<dbReference type="OrthoDB" id="607947at2"/>
<dbReference type="GO" id="GO:0016020">
    <property type="term" value="C:membrane"/>
    <property type="evidence" value="ECO:0007669"/>
    <property type="project" value="InterPro"/>
</dbReference>
<evidence type="ECO:0000256" key="1">
    <source>
        <dbReference type="SAM" id="Phobius"/>
    </source>
</evidence>
<dbReference type="InterPro" id="IPR050640">
    <property type="entry name" value="Bact_2-comp_sensor_kinase"/>
</dbReference>
<dbReference type="GO" id="GO:0000155">
    <property type="term" value="F:phosphorelay sensor kinase activity"/>
    <property type="evidence" value="ECO:0007669"/>
    <property type="project" value="InterPro"/>
</dbReference>
<keyword evidence="1" id="KW-1133">Transmembrane helix</keyword>
<dbReference type="RefSeq" id="WP_145672911.1">
    <property type="nucleotide sequence ID" value="NZ_VIWO01000008.1"/>
</dbReference>
<dbReference type="PANTHER" id="PTHR34220">
    <property type="entry name" value="SENSOR HISTIDINE KINASE YPDA"/>
    <property type="match status" value="1"/>
</dbReference>
<keyword evidence="4" id="KW-1185">Reference proteome</keyword>
<dbReference type="InterPro" id="IPR011990">
    <property type="entry name" value="TPR-like_helical_dom_sf"/>
</dbReference>
<gene>
    <name evidence="3" type="ORF">FHW36_10877</name>
</gene>
<feature type="transmembrane region" description="Helical" evidence="1">
    <location>
        <begin position="394"/>
        <end position="414"/>
    </location>
</feature>
<evidence type="ECO:0000259" key="2">
    <source>
        <dbReference type="Pfam" id="PF06580"/>
    </source>
</evidence>
<accession>A0A561PC72</accession>
<sequence>MSTIFRQTIKAFGLFYLFCFVTSCQVNDQQKTAPISPQYGNDSLYIATVLSFDTSSQQRRAEKINEMLASIPQTPQRDSNPWYNYFKAYQYDLRKSADSSAQFYHLMNPSPGQTDLSALKDYVLFNNAISNFNIAKAELVSQTITAVERAEKNNSVFVYRLYDLLAKAYYNNANINKSIEYTQKYYAHHPFKDHPAIRQRYFDICFMLAARQANPGKMQAYLDSARAFARLINDSLALARTYDYESQVYSIEQESAKAVESQRKYFNYLAQHGQLNKIAFNNLATAFTRNNQPDSAIHYYQLCIEWANQQTSNVNLQPVYEGLHESYKKKGNYKEALAALHHAFNIYGANKENIEAAKIEELHTQYQTEKKDQAIASLQTTNNLNRKIINQQRWIFVTICCLLIAVASYGYVAYRQKLLKEKNERLATENKRLILEQKTRQMQLNPHFIYNAIANLQGLISDDKKYEANAYLVAFSKLMRDILELNRNDLVTLEDEARSLKNYIELQQMRYENAFDYEIEDGDLDSSELLIPPMLIQPFVENSIEHGFKAIDYKGRLVIRFKEEPTRLVITIEDNGSGANAVVQNPTGKKSLSRIITQERLNVLFNQQSRQAWFESAPKTGGTGFFTVIYLPIQIA</sequence>
<dbReference type="EMBL" id="VIWO01000008">
    <property type="protein sequence ID" value="TWF35721.1"/>
    <property type="molecule type" value="Genomic_DNA"/>
</dbReference>
<dbReference type="AlphaFoldDB" id="A0A561PC72"/>
<dbReference type="Proteomes" id="UP000320811">
    <property type="component" value="Unassembled WGS sequence"/>
</dbReference>
<reference evidence="3 4" key="1">
    <citation type="submission" date="2019-06" db="EMBL/GenBank/DDBJ databases">
        <title>Sorghum-associated microbial communities from plants grown in Nebraska, USA.</title>
        <authorList>
            <person name="Schachtman D."/>
        </authorList>
    </citation>
    <scope>NUCLEOTIDE SEQUENCE [LARGE SCALE GENOMIC DNA]</scope>
    <source>
        <strain evidence="3 4">1209</strain>
    </source>
</reference>
<feature type="domain" description="Signal transduction histidine kinase internal region" evidence="2">
    <location>
        <begin position="436"/>
        <end position="514"/>
    </location>
</feature>
<dbReference type="PROSITE" id="PS51257">
    <property type="entry name" value="PROKAR_LIPOPROTEIN"/>
    <property type="match status" value="1"/>
</dbReference>
<organism evidence="3 4">
    <name type="scientific">Chitinophaga polysaccharea</name>
    <dbReference type="NCBI Taxonomy" id="1293035"/>
    <lineage>
        <taxon>Bacteria</taxon>
        <taxon>Pseudomonadati</taxon>
        <taxon>Bacteroidota</taxon>
        <taxon>Chitinophagia</taxon>
        <taxon>Chitinophagales</taxon>
        <taxon>Chitinophagaceae</taxon>
        <taxon>Chitinophaga</taxon>
    </lineage>
</organism>
<dbReference type="Pfam" id="PF06580">
    <property type="entry name" value="His_kinase"/>
    <property type="match status" value="1"/>
</dbReference>
<evidence type="ECO:0000313" key="3">
    <source>
        <dbReference type="EMBL" id="TWF35721.1"/>
    </source>
</evidence>
<name>A0A561PC72_9BACT</name>
<dbReference type="SUPFAM" id="SSF48452">
    <property type="entry name" value="TPR-like"/>
    <property type="match status" value="1"/>
</dbReference>
<dbReference type="InterPro" id="IPR010559">
    <property type="entry name" value="Sig_transdc_His_kin_internal"/>
</dbReference>
<dbReference type="PANTHER" id="PTHR34220:SF7">
    <property type="entry name" value="SENSOR HISTIDINE KINASE YPDA"/>
    <property type="match status" value="1"/>
</dbReference>
<protein>
    <submittedName>
        <fullName evidence="3">Histidine kinase</fullName>
    </submittedName>
</protein>
<proteinExistence type="predicted"/>
<keyword evidence="3" id="KW-0418">Kinase</keyword>
<dbReference type="Gene3D" id="1.25.40.10">
    <property type="entry name" value="Tetratricopeptide repeat domain"/>
    <property type="match status" value="1"/>
</dbReference>
<keyword evidence="1" id="KW-0812">Transmembrane</keyword>
<dbReference type="SUPFAM" id="SSF55874">
    <property type="entry name" value="ATPase domain of HSP90 chaperone/DNA topoisomerase II/histidine kinase"/>
    <property type="match status" value="1"/>
</dbReference>